<evidence type="ECO:0000313" key="3">
    <source>
        <dbReference type="Proteomes" id="UP000242496"/>
    </source>
</evidence>
<keyword evidence="3" id="KW-1185">Reference proteome</keyword>
<sequence>MKLMMDLIVTPSFYAGSHDSNESHMNKKTTPYPEL</sequence>
<dbReference type="AlphaFoldDB" id="A0A1I7HZ00"/>
<evidence type="ECO:0000256" key="1">
    <source>
        <dbReference type="SAM" id="MobiDB-lite"/>
    </source>
</evidence>
<dbReference type="EMBL" id="FPBJ01000017">
    <property type="protein sequence ID" value="SFU65938.1"/>
    <property type="molecule type" value="Genomic_DNA"/>
</dbReference>
<dbReference type="Proteomes" id="UP000242496">
    <property type="component" value="Unassembled WGS sequence"/>
</dbReference>
<evidence type="ECO:0000313" key="2">
    <source>
        <dbReference type="EMBL" id="SFU65938.1"/>
    </source>
</evidence>
<gene>
    <name evidence="2" type="ORF">SAMN05421784_11720</name>
</gene>
<proteinExistence type="predicted"/>
<reference evidence="3" key="1">
    <citation type="submission" date="2016-10" db="EMBL/GenBank/DDBJ databases">
        <authorList>
            <person name="Varghese N."/>
            <person name="Submissions S."/>
        </authorList>
    </citation>
    <scope>NUCLEOTIDE SEQUENCE [LARGE SCALE GENOMIC DNA]</scope>
    <source>
        <strain evidence="3">DSM 18168</strain>
    </source>
</reference>
<feature type="region of interest" description="Disordered" evidence="1">
    <location>
        <begin position="14"/>
        <end position="35"/>
    </location>
</feature>
<protein>
    <submittedName>
        <fullName evidence="2">Uncharacterized protein</fullName>
    </submittedName>
</protein>
<name>A0A1I7HZ00_9GAMM</name>
<organism evidence="2 3">
    <name type="scientific">Xenorhabdus koppenhoeferi</name>
    <dbReference type="NCBI Taxonomy" id="351659"/>
    <lineage>
        <taxon>Bacteria</taxon>
        <taxon>Pseudomonadati</taxon>
        <taxon>Pseudomonadota</taxon>
        <taxon>Gammaproteobacteria</taxon>
        <taxon>Enterobacterales</taxon>
        <taxon>Morganellaceae</taxon>
        <taxon>Xenorhabdus</taxon>
    </lineage>
</organism>
<accession>A0A1I7HZ00</accession>
<dbReference type="STRING" id="351659.SAMN05421784_11720"/>